<dbReference type="Proteomes" id="UP000053562">
    <property type="component" value="Unassembled WGS sequence"/>
</dbReference>
<evidence type="ECO:0008006" key="4">
    <source>
        <dbReference type="Google" id="ProtNLM"/>
    </source>
</evidence>
<feature type="transmembrane region" description="Helical" evidence="1">
    <location>
        <begin position="162"/>
        <end position="182"/>
    </location>
</feature>
<keyword evidence="1" id="KW-0472">Membrane</keyword>
<keyword evidence="1" id="KW-1133">Transmembrane helix</keyword>
<protein>
    <recommendedName>
        <fullName evidence="4">Variable surface protein</fullName>
    </recommendedName>
</protein>
<dbReference type="AlphaFoldDB" id="A0A0J9S1L8"/>
<reference evidence="2 3" key="1">
    <citation type="submission" date="2011-08" db="EMBL/GenBank/DDBJ databases">
        <title>The Genome Sequence of Plasmodium vivax India VII.</title>
        <authorList>
            <consortium name="The Broad Institute Genome Sequencing Platform"/>
            <consortium name="The Broad Institute Genome Sequencing Center for Infectious Disease"/>
            <person name="Neafsey D."/>
            <person name="Carlton J."/>
            <person name="Barnwell J."/>
            <person name="Collins W."/>
            <person name="Escalante A."/>
            <person name="Mullikin J."/>
            <person name="Saul A."/>
            <person name="Guigo R."/>
            <person name="Camara F."/>
            <person name="Young S.K."/>
            <person name="Zeng Q."/>
            <person name="Gargeya S."/>
            <person name="Fitzgerald M."/>
            <person name="Haas B."/>
            <person name="Abouelleil A."/>
            <person name="Alvarado L."/>
            <person name="Arachchi H.M."/>
            <person name="Berlin A."/>
            <person name="Brown A."/>
            <person name="Chapman S.B."/>
            <person name="Chen Z."/>
            <person name="Dunbar C."/>
            <person name="Freedman E."/>
            <person name="Gearin G."/>
            <person name="Gellesch M."/>
            <person name="Goldberg J."/>
            <person name="Griggs A."/>
            <person name="Gujja S."/>
            <person name="Heiman D."/>
            <person name="Howarth C."/>
            <person name="Larson L."/>
            <person name="Lui A."/>
            <person name="MacDonald P.J.P."/>
            <person name="Montmayeur A."/>
            <person name="Murphy C."/>
            <person name="Neiman D."/>
            <person name="Pearson M."/>
            <person name="Priest M."/>
            <person name="Roberts A."/>
            <person name="Saif S."/>
            <person name="Shea T."/>
            <person name="Shenoy N."/>
            <person name="Sisk P."/>
            <person name="Stolte C."/>
            <person name="Sykes S."/>
            <person name="Wortman J."/>
            <person name="Nusbaum C."/>
            <person name="Birren B."/>
        </authorList>
    </citation>
    <scope>NUCLEOTIDE SEQUENCE [LARGE SCALE GENOMIC DNA]</scope>
    <source>
        <strain evidence="2 3">India VII</strain>
    </source>
</reference>
<gene>
    <name evidence="2" type="ORF">PVIIG_06268</name>
</gene>
<name>A0A0J9S1L8_PLAVI</name>
<organism evidence="2 3">
    <name type="scientific">Plasmodium vivax India VII</name>
    <dbReference type="NCBI Taxonomy" id="1077284"/>
    <lineage>
        <taxon>Eukaryota</taxon>
        <taxon>Sar</taxon>
        <taxon>Alveolata</taxon>
        <taxon>Apicomplexa</taxon>
        <taxon>Aconoidasida</taxon>
        <taxon>Haemosporida</taxon>
        <taxon>Plasmodiidae</taxon>
        <taxon>Plasmodium</taxon>
        <taxon>Plasmodium (Plasmodium)</taxon>
    </lineage>
</organism>
<evidence type="ECO:0000256" key="1">
    <source>
        <dbReference type="SAM" id="Phobius"/>
    </source>
</evidence>
<keyword evidence="1" id="KW-0812">Transmembrane</keyword>
<evidence type="ECO:0000313" key="3">
    <source>
        <dbReference type="Proteomes" id="UP000053562"/>
    </source>
</evidence>
<accession>A0A0J9S1L8</accession>
<sequence>MIYLNKLQVNPDDSYKVKGCKYLYYALYEMAQEKSIPNEITYKLYNDLLETYNSKKVYKFHVNIENFNSDTFKTLNNLLNLYKYFSKYKSKSQCHDKMCGCAEKCVEIYNEYTERCNNHHSSSLCIELNKFAEKFNIHLNQDDVCKGTISKLEIFNGYNIKIIILIPIILIIVISFSFFILYKVKNNIIKYMNIKL</sequence>
<evidence type="ECO:0000313" key="2">
    <source>
        <dbReference type="EMBL" id="KMZ76641.1"/>
    </source>
</evidence>
<dbReference type="EMBL" id="KQ234656">
    <property type="protein sequence ID" value="KMZ76641.1"/>
    <property type="molecule type" value="Genomic_DNA"/>
</dbReference>
<proteinExistence type="predicted"/>